<dbReference type="Proteomes" id="UP001597124">
    <property type="component" value="Unassembled WGS sequence"/>
</dbReference>
<dbReference type="Pfam" id="PF14559">
    <property type="entry name" value="TPR_19"/>
    <property type="match status" value="1"/>
</dbReference>
<feature type="signal peptide" evidence="1">
    <location>
        <begin position="1"/>
        <end position="28"/>
    </location>
</feature>
<evidence type="ECO:0000313" key="2">
    <source>
        <dbReference type="EMBL" id="MFD0847892.1"/>
    </source>
</evidence>
<keyword evidence="3" id="KW-1185">Reference proteome</keyword>
<comment type="caution">
    <text evidence="2">The sequence shown here is derived from an EMBL/GenBank/DDBJ whole genome shotgun (WGS) entry which is preliminary data.</text>
</comment>
<protein>
    <submittedName>
        <fullName evidence="2">Tetratricopeptide repeat protein</fullName>
    </submittedName>
</protein>
<reference evidence="3" key="1">
    <citation type="journal article" date="2019" name="Int. J. Syst. Evol. Microbiol.">
        <title>The Global Catalogue of Microorganisms (GCM) 10K type strain sequencing project: providing services to taxonomists for standard genome sequencing and annotation.</title>
        <authorList>
            <consortium name="The Broad Institute Genomics Platform"/>
            <consortium name="The Broad Institute Genome Sequencing Center for Infectious Disease"/>
            <person name="Wu L."/>
            <person name="Ma J."/>
        </authorList>
    </citation>
    <scope>NUCLEOTIDE SEQUENCE [LARGE SCALE GENOMIC DNA]</scope>
    <source>
        <strain evidence="3">CCUG 52537</strain>
    </source>
</reference>
<sequence>MKMVSRTALGFALALGIASGAMVAPAIAKEKDKKEAGPEQRKFKFSKKAQKALGEAQAAQQKGDNDTALLKIREAEALAETPDDKYMANALKINVALAKQDNAMLAEGLQGSIDSGSSTPEEKLKFQRSLAALAVQKNDVPGAIKVYEAMAAEHPGDADIVVGLGEMYNRAGRTPEAVATIDKAIKAKQAAGQPVEEAWYKRALALAYDGKLANQVLPASLALVQAYPSPTNWRDVLVIFRETSGLDDQGNLDVMRLMHDTNSLTGERDYFEYAETADKRGLAGEAKSIIDAGAAKGALSSSKPYVKELVNIVTPKVKSDRASLPGLEKEARADKTGRMAKATADGYLGYGENAKAAELYRLALQKGGVDTAEVNTRIGIALARSGDKAGAESVFNSVQGGKRADIAKFWLAHLNSKGGTQTASTVN</sequence>
<accession>A0ABW3C2Y3</accession>
<dbReference type="InterPro" id="IPR011990">
    <property type="entry name" value="TPR-like_helical_dom_sf"/>
</dbReference>
<name>A0ABW3C2Y3_SPHXN</name>
<feature type="chain" id="PRO_5045497230" evidence="1">
    <location>
        <begin position="29"/>
        <end position="427"/>
    </location>
</feature>
<gene>
    <name evidence="2" type="ORF">ACFQ00_06100</name>
</gene>
<dbReference type="SUPFAM" id="SSF48452">
    <property type="entry name" value="TPR-like"/>
    <property type="match status" value="1"/>
</dbReference>
<dbReference type="RefSeq" id="WP_381487666.1">
    <property type="nucleotide sequence ID" value="NZ_JBHTIK010000002.1"/>
</dbReference>
<organism evidence="2 3">
    <name type="scientific">Sphingosinicella xenopeptidilytica</name>
    <dbReference type="NCBI Taxonomy" id="364098"/>
    <lineage>
        <taxon>Bacteria</taxon>
        <taxon>Pseudomonadati</taxon>
        <taxon>Pseudomonadota</taxon>
        <taxon>Alphaproteobacteria</taxon>
        <taxon>Sphingomonadales</taxon>
        <taxon>Sphingosinicellaceae</taxon>
        <taxon>Sphingosinicella</taxon>
    </lineage>
</organism>
<proteinExistence type="predicted"/>
<evidence type="ECO:0000313" key="3">
    <source>
        <dbReference type="Proteomes" id="UP001597124"/>
    </source>
</evidence>
<evidence type="ECO:0000256" key="1">
    <source>
        <dbReference type="SAM" id="SignalP"/>
    </source>
</evidence>
<dbReference type="EMBL" id="JBHTIK010000002">
    <property type="protein sequence ID" value="MFD0847892.1"/>
    <property type="molecule type" value="Genomic_DNA"/>
</dbReference>
<keyword evidence="1" id="KW-0732">Signal</keyword>
<dbReference type="Gene3D" id="1.25.40.10">
    <property type="entry name" value="Tetratricopeptide repeat domain"/>
    <property type="match status" value="1"/>
</dbReference>